<dbReference type="PANTHER" id="PTHR30069">
    <property type="entry name" value="TONB-DEPENDENT OUTER MEMBRANE RECEPTOR"/>
    <property type="match status" value="1"/>
</dbReference>
<dbReference type="FunFam" id="2.170.130.10:FF:000003">
    <property type="entry name" value="SusC/RagA family TonB-linked outer membrane protein"/>
    <property type="match status" value="1"/>
</dbReference>
<protein>
    <submittedName>
        <fullName evidence="10">TonB-linked outer membrane protein, SusC/RagA family</fullName>
    </submittedName>
</protein>
<dbReference type="PROSITE" id="PS52016">
    <property type="entry name" value="TONB_DEPENDENT_REC_3"/>
    <property type="match status" value="1"/>
</dbReference>
<keyword evidence="4 8" id="KW-0812">Transmembrane</keyword>
<name>A0A1T5P6B7_9BACT</name>
<dbReference type="GO" id="GO:0044718">
    <property type="term" value="P:siderophore transmembrane transport"/>
    <property type="evidence" value="ECO:0007669"/>
    <property type="project" value="TreeGrafter"/>
</dbReference>
<evidence type="ECO:0000256" key="6">
    <source>
        <dbReference type="ARBA" id="ARBA00023136"/>
    </source>
</evidence>
<dbReference type="InterPro" id="IPR023996">
    <property type="entry name" value="TonB-dep_OMP_SusC/RagA"/>
</dbReference>
<keyword evidence="5" id="KW-0732">Signal</keyword>
<organism evidence="10 11">
    <name type="scientific">Chitinophaga ginsengisegetis</name>
    <dbReference type="NCBI Taxonomy" id="393003"/>
    <lineage>
        <taxon>Bacteria</taxon>
        <taxon>Pseudomonadati</taxon>
        <taxon>Bacteroidota</taxon>
        <taxon>Chitinophagia</taxon>
        <taxon>Chitinophagales</taxon>
        <taxon>Chitinophagaceae</taxon>
        <taxon>Chitinophaga</taxon>
    </lineage>
</organism>
<keyword evidence="2 8" id="KW-0813">Transport</keyword>
<evidence type="ECO:0000256" key="3">
    <source>
        <dbReference type="ARBA" id="ARBA00022452"/>
    </source>
</evidence>
<dbReference type="Proteomes" id="UP000190166">
    <property type="component" value="Unassembled WGS sequence"/>
</dbReference>
<dbReference type="GO" id="GO:0015344">
    <property type="term" value="F:siderophore uptake transmembrane transporter activity"/>
    <property type="evidence" value="ECO:0007669"/>
    <property type="project" value="TreeGrafter"/>
</dbReference>
<dbReference type="SUPFAM" id="SSF56935">
    <property type="entry name" value="Porins"/>
    <property type="match status" value="1"/>
</dbReference>
<gene>
    <name evidence="10" type="ORF">SAMN05660461_4148</name>
</gene>
<dbReference type="EMBL" id="FUZZ01000003">
    <property type="protein sequence ID" value="SKD08196.1"/>
    <property type="molecule type" value="Genomic_DNA"/>
</dbReference>
<dbReference type="InterPro" id="IPR023997">
    <property type="entry name" value="TonB-dep_OMP_SusC/RagA_CS"/>
</dbReference>
<keyword evidence="7 8" id="KW-0998">Cell outer membrane</keyword>
<dbReference type="InterPro" id="IPR039426">
    <property type="entry name" value="TonB-dep_rcpt-like"/>
</dbReference>
<dbReference type="Gene3D" id="2.40.170.20">
    <property type="entry name" value="TonB-dependent receptor, beta-barrel domain"/>
    <property type="match status" value="1"/>
</dbReference>
<keyword evidence="6 8" id="KW-0472">Membrane</keyword>
<dbReference type="SUPFAM" id="SSF49464">
    <property type="entry name" value="Carboxypeptidase regulatory domain-like"/>
    <property type="match status" value="1"/>
</dbReference>
<proteinExistence type="inferred from homology"/>
<evidence type="ECO:0000259" key="9">
    <source>
        <dbReference type="Pfam" id="PF07715"/>
    </source>
</evidence>
<dbReference type="AlphaFoldDB" id="A0A1T5P6B7"/>
<accession>A0A1T5P6B7</accession>
<dbReference type="InterPro" id="IPR036942">
    <property type="entry name" value="Beta-barrel_TonB_sf"/>
</dbReference>
<feature type="domain" description="TonB-dependent receptor plug" evidence="9">
    <location>
        <begin position="161"/>
        <end position="264"/>
    </location>
</feature>
<dbReference type="InterPro" id="IPR037066">
    <property type="entry name" value="Plug_dom_sf"/>
</dbReference>
<evidence type="ECO:0000256" key="8">
    <source>
        <dbReference type="PROSITE-ProRule" id="PRU01360"/>
    </source>
</evidence>
<dbReference type="InterPro" id="IPR012910">
    <property type="entry name" value="Plug_dom"/>
</dbReference>
<evidence type="ECO:0000256" key="2">
    <source>
        <dbReference type="ARBA" id="ARBA00022448"/>
    </source>
</evidence>
<evidence type="ECO:0000256" key="1">
    <source>
        <dbReference type="ARBA" id="ARBA00004571"/>
    </source>
</evidence>
<dbReference type="PANTHER" id="PTHR30069:SF29">
    <property type="entry name" value="HEMOGLOBIN AND HEMOGLOBIN-HAPTOGLOBIN-BINDING PROTEIN 1-RELATED"/>
    <property type="match status" value="1"/>
</dbReference>
<dbReference type="GO" id="GO:0009279">
    <property type="term" value="C:cell outer membrane"/>
    <property type="evidence" value="ECO:0007669"/>
    <property type="project" value="UniProtKB-SubCell"/>
</dbReference>
<keyword evidence="3 8" id="KW-1134">Transmembrane beta strand</keyword>
<dbReference type="InterPro" id="IPR008969">
    <property type="entry name" value="CarboxyPept-like_regulatory"/>
</dbReference>
<comment type="subcellular location">
    <subcellularLocation>
        <location evidence="1 8">Cell outer membrane</location>
        <topology evidence="1 8">Multi-pass membrane protein</topology>
    </subcellularLocation>
</comment>
<dbReference type="NCBIfam" id="TIGR04057">
    <property type="entry name" value="SusC_RagA_signa"/>
    <property type="match status" value="1"/>
</dbReference>
<dbReference type="NCBIfam" id="TIGR04056">
    <property type="entry name" value="OMP_RagA_SusC"/>
    <property type="match status" value="1"/>
</dbReference>
<dbReference type="Pfam" id="PF13715">
    <property type="entry name" value="CarbopepD_reg_2"/>
    <property type="match status" value="1"/>
</dbReference>
<dbReference type="Gene3D" id="2.170.130.10">
    <property type="entry name" value="TonB-dependent receptor, plug domain"/>
    <property type="match status" value="1"/>
</dbReference>
<reference evidence="11" key="1">
    <citation type="submission" date="2017-02" db="EMBL/GenBank/DDBJ databases">
        <authorList>
            <person name="Varghese N."/>
            <person name="Submissions S."/>
        </authorList>
    </citation>
    <scope>NUCLEOTIDE SEQUENCE [LARGE SCALE GENOMIC DNA]</scope>
    <source>
        <strain evidence="11">DSM 18108</strain>
    </source>
</reference>
<sequence>MFILHRHEYPFRRYEKLVNRQISSSSKITCSMNPRYAKATLLLCLFATTSSAITARAPLPSVWQQGNLTVKGKVKDINGNPLPGVTVLVKDSKKGATSDEKGNYVLTDVKKDAVLVFQYIGFDAQELKVDGKTALNVVLKENQKTLDEYVVVGYGTQKKVTKTGAVSSVKGAELQQSPNVNISNSLVGRIPGIIAVNNSGEPGYDGSRIFIRGRSTLGNSNPLVVIDGFPRDGFERMNPNDIESVSILKDAAAAIYGSRAANGVILVTTKRGKGGKPTLSYGFNQSFVTPTRLPEMADAPTYAKVVNEILKYGGDAPKYTDEQIKKFGDGSDPWLYPNTNWYDAAIKKYSLQNRHDLSLSGGTEKMSYYVSLGSLFQDGIYKSSATNYKQQNVRANLDAVVSDYIRLRFDLAGRLENRNFPPRSAGSIFRSLMRGRPTENAIWPNGLPGPDIEYGDNPVVTGTNAIGYTNDKNYVINTNMSAVVNIPGVEGLFVDGSFAYDQNFDFYKSYIKPWTLYTLADANDPTHKLNAGSRGVSAPELTEQFSTTRQITVNFKVNYVRSFGKHNLSSFIAFEQATLKNDGFSANRRYFISDKLDQLNLGGDKEKNNAGSGFEYARRNYFGRISYNYKETYLFDYNMRYDGSQNFPEGRRMGLFPGASAGWVLSNEAFWKKSIRTLDYFKLRASWGQMGNDQIDPFQYLSTYGFSAGGVMLGGDLNKGLYQLRSPNESITWEVANNYDFGIEAKILGDKLAFEGDYFLTKRSNILASRSQSMPGYTGMTLPQENIAKVENKGFELVLSHKNDIKKFHYEIIGTVTHAENKVLFFDETPNLPAYQQATGKQIGAPLYYQAIGIYKTQDEVDKSAHVGGARAGDVIFLDKNGDGAIDDLDRVRMDRTENPTWIFGLTMTAKFKNFDFTMLWQGATGASQYLRTESGLIGNFPMAYVKDRWTEDNINGSWPRAYDRDREYWVNRQNTFWYWNTNYVRLKTLDLGYNIPTTLCKRIGLQNLRVYVSGQNLVTIDKVKIFDPEAPSGSGQFYPQTKIYNVGLNVTF</sequence>
<dbReference type="Pfam" id="PF07715">
    <property type="entry name" value="Plug"/>
    <property type="match status" value="1"/>
</dbReference>
<evidence type="ECO:0000256" key="4">
    <source>
        <dbReference type="ARBA" id="ARBA00022692"/>
    </source>
</evidence>
<evidence type="ECO:0000313" key="11">
    <source>
        <dbReference type="Proteomes" id="UP000190166"/>
    </source>
</evidence>
<dbReference type="STRING" id="393003.SAMN05660461_4148"/>
<evidence type="ECO:0000256" key="5">
    <source>
        <dbReference type="ARBA" id="ARBA00022729"/>
    </source>
</evidence>
<evidence type="ECO:0000256" key="7">
    <source>
        <dbReference type="ARBA" id="ARBA00023237"/>
    </source>
</evidence>
<evidence type="ECO:0000313" key="10">
    <source>
        <dbReference type="EMBL" id="SKD08196.1"/>
    </source>
</evidence>
<comment type="similarity">
    <text evidence="8">Belongs to the TonB-dependent receptor family.</text>
</comment>
<dbReference type="Gene3D" id="2.60.40.1120">
    <property type="entry name" value="Carboxypeptidase-like, regulatory domain"/>
    <property type="match status" value="1"/>
</dbReference>
<keyword evidence="11" id="KW-1185">Reference proteome</keyword>